<protein>
    <submittedName>
        <fullName evidence="2">Glutathione S-transferase</fullName>
    </submittedName>
</protein>
<proteinExistence type="predicted"/>
<evidence type="ECO:0000313" key="2">
    <source>
        <dbReference type="EMBL" id="KCZ92979.1"/>
    </source>
</evidence>
<dbReference type="STRING" id="1280950.HJO_08487"/>
<dbReference type="PANTHER" id="PTHR12289:SF67">
    <property type="match status" value="1"/>
</dbReference>
<organism evidence="2 3">
    <name type="scientific">Hyphomonas johnsonii MHS-2</name>
    <dbReference type="NCBI Taxonomy" id="1280950"/>
    <lineage>
        <taxon>Bacteria</taxon>
        <taxon>Pseudomonadati</taxon>
        <taxon>Pseudomonadota</taxon>
        <taxon>Alphaproteobacteria</taxon>
        <taxon>Hyphomonadales</taxon>
        <taxon>Hyphomonadaceae</taxon>
        <taxon>Hyphomonas</taxon>
    </lineage>
</organism>
<dbReference type="OrthoDB" id="7054557at2"/>
<dbReference type="SUPFAM" id="SSF47616">
    <property type="entry name" value="GST C-terminal domain-like"/>
    <property type="match status" value="1"/>
</dbReference>
<dbReference type="Proteomes" id="UP000025171">
    <property type="component" value="Unassembled WGS sequence"/>
</dbReference>
<dbReference type="InterPro" id="IPR036282">
    <property type="entry name" value="Glutathione-S-Trfase_C_sf"/>
</dbReference>
<dbReference type="Gene3D" id="1.20.1050.10">
    <property type="match status" value="1"/>
</dbReference>
<dbReference type="EMBL" id="ARYK01000003">
    <property type="protein sequence ID" value="KCZ92979.1"/>
    <property type="molecule type" value="Genomic_DNA"/>
</dbReference>
<dbReference type="GO" id="GO:0005737">
    <property type="term" value="C:cytoplasm"/>
    <property type="evidence" value="ECO:0007669"/>
    <property type="project" value="TreeGrafter"/>
</dbReference>
<dbReference type="Pfam" id="PF13417">
    <property type="entry name" value="GST_N_3"/>
    <property type="match status" value="1"/>
</dbReference>
<dbReference type="eggNOG" id="COG0625">
    <property type="taxonomic scope" value="Bacteria"/>
</dbReference>
<accession>A0A059FQQ5</accession>
<evidence type="ECO:0000259" key="1">
    <source>
        <dbReference type="Pfam" id="PF13417"/>
    </source>
</evidence>
<dbReference type="InterPro" id="IPR036249">
    <property type="entry name" value="Thioredoxin-like_sf"/>
</dbReference>
<dbReference type="Pfam" id="PF13410">
    <property type="entry name" value="GST_C_2"/>
    <property type="match status" value="1"/>
</dbReference>
<dbReference type="AlphaFoldDB" id="A0A059FQQ5"/>
<feature type="domain" description="GST N-terminal" evidence="1">
    <location>
        <begin position="6"/>
        <end position="78"/>
    </location>
</feature>
<keyword evidence="3" id="KW-1185">Reference proteome</keyword>
<dbReference type="InterPro" id="IPR004045">
    <property type="entry name" value="Glutathione_S-Trfase_N"/>
</dbReference>
<dbReference type="SUPFAM" id="SSF52833">
    <property type="entry name" value="Thioredoxin-like"/>
    <property type="match status" value="1"/>
</dbReference>
<dbReference type="InterPro" id="IPR050931">
    <property type="entry name" value="Mito_Protein_Transport_Metaxin"/>
</dbReference>
<comment type="caution">
    <text evidence="2">The sequence shown here is derived from an EMBL/GenBank/DDBJ whole genome shotgun (WGS) entry which is preliminary data.</text>
</comment>
<dbReference type="RefSeq" id="WP_035615995.1">
    <property type="nucleotide sequence ID" value="NZ_ARYK01000003.1"/>
</dbReference>
<gene>
    <name evidence="2" type="ORF">HJO_08487</name>
</gene>
<keyword evidence="2" id="KW-0808">Transferase</keyword>
<dbReference type="CDD" id="cd00299">
    <property type="entry name" value="GST_C_family"/>
    <property type="match status" value="1"/>
</dbReference>
<sequence length="363" mass="40661">MADYVLYGTEVSYFSGKARAYLRWRGVDFEERLTTRDVYRDVILPTVGWPVIPVLALPDGTLVQDTTDIIETVEARIPDGPRVMPDEPVQRVVTRLLDLFADEWLVIPAMHYRWNYNEDWIYSEFGRTSAPDAPPAEQYAIGRKNGERFRGAVPMLGVTEETIPGVESAYETFLRNFSAHLEHSPYVLGGRPSLGDFSLIGPLYAHLYRDPESGRLMERVAPKVADYVRRVVAGDKGTGSLLEDDVIPQTLEPILSVQMTEQMPVLVETTNLFGAWASDVGKGADVPRGFGMVDFETGSHTGECAARSFPLWRLQAVTDEIDAMDIAAKARLGDLLERIGGVPLMDLRLPARLERRDYRLKLA</sequence>
<dbReference type="Gene3D" id="3.40.30.10">
    <property type="entry name" value="Glutaredoxin"/>
    <property type="match status" value="1"/>
</dbReference>
<name>A0A059FQQ5_9PROT</name>
<reference evidence="2 3" key="1">
    <citation type="journal article" date="2014" name="Antonie Van Leeuwenhoek">
        <title>Hyphomonas beringensis sp. nov. and Hyphomonas chukchiensis sp. nov., isolated from surface seawater of the Bering Sea and Chukchi Sea.</title>
        <authorList>
            <person name="Li C."/>
            <person name="Lai Q."/>
            <person name="Li G."/>
            <person name="Dong C."/>
            <person name="Wang J."/>
            <person name="Liao Y."/>
            <person name="Shao Z."/>
        </authorList>
    </citation>
    <scope>NUCLEOTIDE SEQUENCE [LARGE SCALE GENOMIC DNA]</scope>
    <source>
        <strain evidence="2 3">MHS-2</strain>
    </source>
</reference>
<dbReference type="GO" id="GO:0016740">
    <property type="term" value="F:transferase activity"/>
    <property type="evidence" value="ECO:0007669"/>
    <property type="project" value="UniProtKB-KW"/>
</dbReference>
<dbReference type="PATRIC" id="fig|1280950.3.peg.1697"/>
<dbReference type="PANTHER" id="PTHR12289">
    <property type="entry name" value="METAXIN RELATED"/>
    <property type="match status" value="1"/>
</dbReference>
<evidence type="ECO:0000313" key="3">
    <source>
        <dbReference type="Proteomes" id="UP000025171"/>
    </source>
</evidence>